<keyword evidence="3 6" id="KW-0012">Acyltransferase</keyword>
<dbReference type="Proteomes" id="UP000518288">
    <property type="component" value="Unassembled WGS sequence"/>
</dbReference>
<comment type="pathway">
    <text evidence="1">Lipid metabolism.</text>
</comment>
<dbReference type="InterPro" id="IPR002123">
    <property type="entry name" value="Plipid/glycerol_acylTrfase"/>
</dbReference>
<dbReference type="CDD" id="cd07989">
    <property type="entry name" value="LPLAT_AGPAT-like"/>
    <property type="match status" value="1"/>
</dbReference>
<evidence type="ECO:0000259" key="5">
    <source>
        <dbReference type="SMART" id="SM00563"/>
    </source>
</evidence>
<gene>
    <name evidence="6" type="ORF">BDD16_002584</name>
</gene>
<keyword evidence="2 6" id="KW-0808">Transferase</keyword>
<feature type="transmembrane region" description="Helical" evidence="4">
    <location>
        <begin position="20"/>
        <end position="43"/>
    </location>
</feature>
<dbReference type="AlphaFoldDB" id="A0A7Y9U629"/>
<keyword evidence="7" id="KW-1185">Reference proteome</keyword>
<dbReference type="EMBL" id="JACCFH010000001">
    <property type="protein sequence ID" value="NYG33598.1"/>
    <property type="molecule type" value="Genomic_DNA"/>
</dbReference>
<dbReference type="GO" id="GO:0006654">
    <property type="term" value="P:phosphatidic acid biosynthetic process"/>
    <property type="evidence" value="ECO:0007669"/>
    <property type="project" value="TreeGrafter"/>
</dbReference>
<sequence length="253" mass="27990">MTDTRRRPPPLPVRLLLTPWLLLVLCWLGVLSLAWNLVAVLLYPLLPEARGRVVGQAGVSWVYRIFWASARLSGLLRIDNAALAALRDEPGGLIIAANHPSLLDALIIIARVPRTVCIMKASLMDNVFLGAGARLARYIANDSPRHMIRGAVERLKAGDHLVLFPEGTRSPSPTTVHPLLPGITLMAQRAGVPIQTVLIETDSPYAGKGWPLWRLPPLPVVFRVRLGQRFAPDADHEALRQRLQAYFTQELAR</sequence>
<evidence type="ECO:0000256" key="2">
    <source>
        <dbReference type="ARBA" id="ARBA00022679"/>
    </source>
</evidence>
<evidence type="ECO:0000256" key="4">
    <source>
        <dbReference type="SAM" id="Phobius"/>
    </source>
</evidence>
<dbReference type="PANTHER" id="PTHR10434:SF66">
    <property type="entry name" value="PHOSPHOLIPID_GLYCEROL ACYLTRANSFERASE DOMAIN-CONTAINING PROTEIN"/>
    <property type="match status" value="1"/>
</dbReference>
<evidence type="ECO:0000256" key="3">
    <source>
        <dbReference type="ARBA" id="ARBA00023315"/>
    </source>
</evidence>
<organism evidence="6 7">
    <name type="scientific">Sphaerotilus montanus</name>
    <dbReference type="NCBI Taxonomy" id="522889"/>
    <lineage>
        <taxon>Bacteria</taxon>
        <taxon>Pseudomonadati</taxon>
        <taxon>Pseudomonadota</taxon>
        <taxon>Betaproteobacteria</taxon>
        <taxon>Burkholderiales</taxon>
        <taxon>Sphaerotilaceae</taxon>
        <taxon>Sphaerotilus</taxon>
    </lineage>
</organism>
<evidence type="ECO:0000313" key="7">
    <source>
        <dbReference type="Proteomes" id="UP000518288"/>
    </source>
</evidence>
<dbReference type="RefSeq" id="WP_179634345.1">
    <property type="nucleotide sequence ID" value="NZ_JACCFH010000001.1"/>
</dbReference>
<protein>
    <submittedName>
        <fullName evidence="6">1-acyl-sn-glycerol-3-phosphate acyltransferase</fullName>
    </submittedName>
</protein>
<keyword evidence="4" id="KW-0812">Transmembrane</keyword>
<proteinExistence type="predicted"/>
<accession>A0A7Y9U629</accession>
<reference evidence="6 7" key="1">
    <citation type="submission" date="2020-07" db="EMBL/GenBank/DDBJ databases">
        <title>Genomic Encyclopedia of Archaeal and Bacterial Type Strains, Phase II (KMG-II): from individual species to whole genera.</title>
        <authorList>
            <person name="Goeker M."/>
        </authorList>
    </citation>
    <scope>NUCLEOTIDE SEQUENCE [LARGE SCALE GENOMIC DNA]</scope>
    <source>
        <strain evidence="6 7">DSM 21226</strain>
    </source>
</reference>
<keyword evidence="4" id="KW-0472">Membrane</keyword>
<comment type="caution">
    <text evidence="6">The sequence shown here is derived from an EMBL/GenBank/DDBJ whole genome shotgun (WGS) entry which is preliminary data.</text>
</comment>
<dbReference type="Pfam" id="PF01553">
    <property type="entry name" value="Acyltransferase"/>
    <property type="match status" value="1"/>
</dbReference>
<dbReference type="SUPFAM" id="SSF69593">
    <property type="entry name" value="Glycerol-3-phosphate (1)-acyltransferase"/>
    <property type="match status" value="1"/>
</dbReference>
<dbReference type="PANTHER" id="PTHR10434">
    <property type="entry name" value="1-ACYL-SN-GLYCEROL-3-PHOSPHATE ACYLTRANSFERASE"/>
    <property type="match status" value="1"/>
</dbReference>
<dbReference type="GO" id="GO:0003841">
    <property type="term" value="F:1-acylglycerol-3-phosphate O-acyltransferase activity"/>
    <property type="evidence" value="ECO:0007669"/>
    <property type="project" value="TreeGrafter"/>
</dbReference>
<keyword evidence="4" id="KW-1133">Transmembrane helix</keyword>
<feature type="domain" description="Phospholipid/glycerol acyltransferase" evidence="5">
    <location>
        <begin position="93"/>
        <end position="202"/>
    </location>
</feature>
<evidence type="ECO:0000313" key="6">
    <source>
        <dbReference type="EMBL" id="NYG33598.1"/>
    </source>
</evidence>
<evidence type="ECO:0000256" key="1">
    <source>
        <dbReference type="ARBA" id="ARBA00005189"/>
    </source>
</evidence>
<name>A0A7Y9U629_9BURK</name>
<dbReference type="SMART" id="SM00563">
    <property type="entry name" value="PlsC"/>
    <property type="match status" value="1"/>
</dbReference>